<feature type="compositionally biased region" description="Polar residues" evidence="1">
    <location>
        <begin position="15"/>
        <end position="29"/>
    </location>
</feature>
<feature type="region of interest" description="Disordered" evidence="1">
    <location>
        <begin position="1"/>
        <end position="40"/>
    </location>
</feature>
<comment type="caution">
    <text evidence="2">The sequence shown here is derived from an EMBL/GenBank/DDBJ whole genome shotgun (WGS) entry which is preliminary data.</text>
</comment>
<accession>A0A3M7SDE5</accession>
<sequence length="75" mass="8621">MFTTSRGSKNKKTRTISQHKNSELVVSQQKRPRDRPRKSQSALINHYNFSLLNIKIDYTGKISAGFDLIILSNKN</sequence>
<evidence type="ECO:0000313" key="3">
    <source>
        <dbReference type="Proteomes" id="UP000276133"/>
    </source>
</evidence>
<gene>
    <name evidence="2" type="ORF">BpHYR1_031154</name>
</gene>
<reference evidence="2 3" key="1">
    <citation type="journal article" date="2018" name="Sci. Rep.">
        <title>Genomic signatures of local adaptation to the degree of environmental predictability in rotifers.</title>
        <authorList>
            <person name="Franch-Gras L."/>
            <person name="Hahn C."/>
            <person name="Garcia-Roger E.M."/>
            <person name="Carmona M.J."/>
            <person name="Serra M."/>
            <person name="Gomez A."/>
        </authorList>
    </citation>
    <scope>NUCLEOTIDE SEQUENCE [LARGE SCALE GENOMIC DNA]</scope>
    <source>
        <strain evidence="2">HYR1</strain>
    </source>
</reference>
<name>A0A3M7SDE5_BRAPC</name>
<dbReference type="AlphaFoldDB" id="A0A3M7SDE5"/>
<keyword evidence="3" id="KW-1185">Reference proteome</keyword>
<protein>
    <submittedName>
        <fullName evidence="2">Uncharacterized protein</fullName>
    </submittedName>
</protein>
<proteinExistence type="predicted"/>
<organism evidence="2 3">
    <name type="scientific">Brachionus plicatilis</name>
    <name type="common">Marine rotifer</name>
    <name type="synonym">Brachionus muelleri</name>
    <dbReference type="NCBI Taxonomy" id="10195"/>
    <lineage>
        <taxon>Eukaryota</taxon>
        <taxon>Metazoa</taxon>
        <taxon>Spiralia</taxon>
        <taxon>Gnathifera</taxon>
        <taxon>Rotifera</taxon>
        <taxon>Eurotatoria</taxon>
        <taxon>Monogononta</taxon>
        <taxon>Pseudotrocha</taxon>
        <taxon>Ploima</taxon>
        <taxon>Brachionidae</taxon>
        <taxon>Brachionus</taxon>
    </lineage>
</organism>
<dbReference type="Proteomes" id="UP000276133">
    <property type="component" value="Unassembled WGS sequence"/>
</dbReference>
<evidence type="ECO:0000256" key="1">
    <source>
        <dbReference type="SAM" id="MobiDB-lite"/>
    </source>
</evidence>
<evidence type="ECO:0000313" key="2">
    <source>
        <dbReference type="EMBL" id="RNA33844.1"/>
    </source>
</evidence>
<dbReference type="EMBL" id="REGN01001571">
    <property type="protein sequence ID" value="RNA33844.1"/>
    <property type="molecule type" value="Genomic_DNA"/>
</dbReference>